<dbReference type="EMBL" id="CAFBLP010000042">
    <property type="protein sequence ID" value="CAB4882962.1"/>
    <property type="molecule type" value="Genomic_DNA"/>
</dbReference>
<protein>
    <submittedName>
        <fullName evidence="3">Unannotated protein</fullName>
    </submittedName>
</protein>
<accession>A0A6J7EHR1</accession>
<proteinExistence type="predicted"/>
<feature type="region of interest" description="Disordered" evidence="2">
    <location>
        <begin position="74"/>
        <end position="98"/>
    </location>
</feature>
<evidence type="ECO:0000256" key="2">
    <source>
        <dbReference type="SAM" id="MobiDB-lite"/>
    </source>
</evidence>
<organism evidence="3">
    <name type="scientific">freshwater metagenome</name>
    <dbReference type="NCBI Taxonomy" id="449393"/>
    <lineage>
        <taxon>unclassified sequences</taxon>
        <taxon>metagenomes</taxon>
        <taxon>ecological metagenomes</taxon>
    </lineage>
</organism>
<evidence type="ECO:0000313" key="3">
    <source>
        <dbReference type="EMBL" id="CAB4882962.1"/>
    </source>
</evidence>
<sequence>MTDATRDAATIDALRAENGILRARVEAAEAAIADLRAEALQRRQQVRELVADLPVAMSRKTLLRQVLRDGLKHPDKRGVVTRATNKARRDARDALRRG</sequence>
<feature type="coiled-coil region" evidence="1">
    <location>
        <begin position="11"/>
        <end position="45"/>
    </location>
</feature>
<reference evidence="3" key="1">
    <citation type="submission" date="2020-05" db="EMBL/GenBank/DDBJ databases">
        <authorList>
            <person name="Chiriac C."/>
            <person name="Salcher M."/>
            <person name="Ghai R."/>
            <person name="Kavagutti S V."/>
        </authorList>
    </citation>
    <scope>NUCLEOTIDE SEQUENCE</scope>
</reference>
<gene>
    <name evidence="3" type="ORF">UFOPK3376_01735</name>
</gene>
<dbReference type="AlphaFoldDB" id="A0A6J7EHR1"/>
<feature type="compositionally biased region" description="Basic and acidic residues" evidence="2">
    <location>
        <begin position="87"/>
        <end position="98"/>
    </location>
</feature>
<evidence type="ECO:0000256" key="1">
    <source>
        <dbReference type="SAM" id="Coils"/>
    </source>
</evidence>
<keyword evidence="1" id="KW-0175">Coiled coil</keyword>
<name>A0A6J7EHR1_9ZZZZ</name>